<sequence>MASITLITLSISSLPKPTSKLTLFGSKFISTAQSTRLSVMAAAAPNATTTPTAATVVPTVIVGGGRVGRALQEMGSGQDFCW</sequence>
<proteinExistence type="predicted"/>
<accession>A0A2P2MTZ4</accession>
<dbReference type="EMBL" id="GGEC01053204">
    <property type="protein sequence ID" value="MBX33688.1"/>
    <property type="molecule type" value="Transcribed_RNA"/>
</dbReference>
<name>A0A2P2MTZ4_RHIMU</name>
<evidence type="ECO:0000313" key="1">
    <source>
        <dbReference type="EMBL" id="MBX33688.1"/>
    </source>
</evidence>
<reference evidence="1" key="1">
    <citation type="submission" date="2018-02" db="EMBL/GenBank/DDBJ databases">
        <title>Rhizophora mucronata_Transcriptome.</title>
        <authorList>
            <person name="Meera S.P."/>
            <person name="Sreeshan A."/>
            <person name="Augustine A."/>
        </authorList>
    </citation>
    <scope>NUCLEOTIDE SEQUENCE</scope>
    <source>
        <tissue evidence="1">Leaf</tissue>
    </source>
</reference>
<protein>
    <submittedName>
        <fullName evidence="1">Uncharacterized protein MANES_11G069800</fullName>
    </submittedName>
</protein>
<organism evidence="1">
    <name type="scientific">Rhizophora mucronata</name>
    <name type="common">Asiatic mangrove</name>
    <dbReference type="NCBI Taxonomy" id="61149"/>
    <lineage>
        <taxon>Eukaryota</taxon>
        <taxon>Viridiplantae</taxon>
        <taxon>Streptophyta</taxon>
        <taxon>Embryophyta</taxon>
        <taxon>Tracheophyta</taxon>
        <taxon>Spermatophyta</taxon>
        <taxon>Magnoliopsida</taxon>
        <taxon>eudicotyledons</taxon>
        <taxon>Gunneridae</taxon>
        <taxon>Pentapetalae</taxon>
        <taxon>rosids</taxon>
        <taxon>fabids</taxon>
        <taxon>Malpighiales</taxon>
        <taxon>Rhizophoraceae</taxon>
        <taxon>Rhizophora</taxon>
    </lineage>
</organism>
<dbReference type="AlphaFoldDB" id="A0A2P2MTZ4"/>